<dbReference type="KEGG" id="fli:Fleli_2889"/>
<keyword evidence="4" id="KW-1185">Reference proteome</keyword>
<evidence type="ECO:0000313" key="3">
    <source>
        <dbReference type="EMBL" id="AFM05240.1"/>
    </source>
</evidence>
<dbReference type="STRING" id="880071.Fleli_2889"/>
<dbReference type="GO" id="GO:0033194">
    <property type="term" value="P:response to hydroperoxide"/>
    <property type="evidence" value="ECO:0007669"/>
    <property type="project" value="TreeGrafter"/>
</dbReference>
<dbReference type="PANTHER" id="PTHR30283">
    <property type="entry name" value="PEROXIDE STRESS RESPONSE PROTEIN YAAA"/>
    <property type="match status" value="1"/>
</dbReference>
<dbReference type="AlphaFoldDB" id="I4AMQ5"/>
<dbReference type="HAMAP" id="MF_00652">
    <property type="entry name" value="UPF0246"/>
    <property type="match status" value="1"/>
</dbReference>
<gene>
    <name evidence="3" type="ordered locus">Fleli_2889</name>
</gene>
<dbReference type="HOGENOM" id="CLU_061989_0_0_10"/>
<dbReference type="NCBIfam" id="NF002542">
    <property type="entry name" value="PRK02101.1-3"/>
    <property type="match status" value="1"/>
</dbReference>
<reference evidence="4" key="1">
    <citation type="submission" date="2012-06" db="EMBL/GenBank/DDBJ databases">
        <title>The complete genome of Flexibacter litoralis DSM 6794.</title>
        <authorList>
            <person name="Lucas S."/>
            <person name="Copeland A."/>
            <person name="Lapidus A."/>
            <person name="Glavina del Rio T."/>
            <person name="Dalin E."/>
            <person name="Tice H."/>
            <person name="Bruce D."/>
            <person name="Goodwin L."/>
            <person name="Pitluck S."/>
            <person name="Peters L."/>
            <person name="Ovchinnikova G."/>
            <person name="Lu M."/>
            <person name="Kyrpides N."/>
            <person name="Mavromatis K."/>
            <person name="Ivanova N."/>
            <person name="Brettin T."/>
            <person name="Detter J.C."/>
            <person name="Han C."/>
            <person name="Larimer F."/>
            <person name="Land M."/>
            <person name="Hauser L."/>
            <person name="Markowitz V."/>
            <person name="Cheng J.-F."/>
            <person name="Hugenholtz P."/>
            <person name="Woyke T."/>
            <person name="Wu D."/>
            <person name="Spring S."/>
            <person name="Lang E."/>
            <person name="Kopitz M."/>
            <person name="Brambilla E."/>
            <person name="Klenk H.-P."/>
            <person name="Eisen J.A."/>
        </authorList>
    </citation>
    <scope>NUCLEOTIDE SEQUENCE [LARGE SCALE GENOMIC DNA]</scope>
    <source>
        <strain evidence="4">ATCC 23117 / DSM 6794 / NBRC 15988 / NCIMB 1366 / Sio-4</strain>
    </source>
</reference>
<sequence>MIVILSPSKTQDFENINRTEIQTQPEFLLDTKELLEEIQKKEIDELQEVMQVSERLAFLNYNRFQDIQFPFSPEYDRQAIVAFRGDVYEGLDSDTLTDEDLHFAQANLRIISGFYGVLRPLDLIQPYRLEMKTPLKTPRGKNLYEFWNKFLTDYFNTRYQDDVIINLASQEYAKAIFTRHFKLTEITPVFKEEKNGELKTVAIYAKKARGKMARYIIQNKIKQPSKLKFYEEDGYKFDAELSTETKWFFIRPRPKKVEETEPKVLKKRGRKPKNTTNQEEE</sequence>
<evidence type="ECO:0000256" key="2">
    <source>
        <dbReference type="SAM" id="MobiDB-lite"/>
    </source>
</evidence>
<dbReference type="OrthoDB" id="9777133at2"/>
<comment type="similarity">
    <text evidence="1">Belongs to the UPF0246 family.</text>
</comment>
<dbReference type="EMBL" id="CP003345">
    <property type="protein sequence ID" value="AFM05240.1"/>
    <property type="molecule type" value="Genomic_DNA"/>
</dbReference>
<organism evidence="3 4">
    <name type="scientific">Bernardetia litoralis (strain ATCC 23117 / DSM 6794 / NBRC 15988 / NCIMB 1366 / Fx l1 / Sio-4)</name>
    <name type="common">Flexibacter litoralis</name>
    <dbReference type="NCBI Taxonomy" id="880071"/>
    <lineage>
        <taxon>Bacteria</taxon>
        <taxon>Pseudomonadati</taxon>
        <taxon>Bacteroidota</taxon>
        <taxon>Cytophagia</taxon>
        <taxon>Cytophagales</taxon>
        <taxon>Bernardetiaceae</taxon>
        <taxon>Bernardetia</taxon>
    </lineage>
</organism>
<accession>I4AMQ5</accession>
<dbReference type="Proteomes" id="UP000006054">
    <property type="component" value="Chromosome"/>
</dbReference>
<dbReference type="PATRIC" id="fig|880071.3.peg.2879"/>
<dbReference type="PANTHER" id="PTHR30283:SF4">
    <property type="entry name" value="PEROXIDE STRESS RESISTANCE PROTEIN YAAA"/>
    <property type="match status" value="1"/>
</dbReference>
<dbReference type="Pfam" id="PF03883">
    <property type="entry name" value="H2O2_YaaD"/>
    <property type="match status" value="1"/>
</dbReference>
<dbReference type="eggNOG" id="COG3022">
    <property type="taxonomic scope" value="Bacteria"/>
</dbReference>
<dbReference type="RefSeq" id="WP_014798674.1">
    <property type="nucleotide sequence ID" value="NC_018018.1"/>
</dbReference>
<name>I4AMQ5_BERLS</name>
<protein>
    <recommendedName>
        <fullName evidence="1">UPF0246 protein Fleli_2889</fullName>
    </recommendedName>
</protein>
<dbReference type="GO" id="GO:0005829">
    <property type="term" value="C:cytosol"/>
    <property type="evidence" value="ECO:0007669"/>
    <property type="project" value="TreeGrafter"/>
</dbReference>
<evidence type="ECO:0000313" key="4">
    <source>
        <dbReference type="Proteomes" id="UP000006054"/>
    </source>
</evidence>
<proteinExistence type="inferred from homology"/>
<dbReference type="InterPro" id="IPR005583">
    <property type="entry name" value="YaaA"/>
</dbReference>
<evidence type="ECO:0000256" key="1">
    <source>
        <dbReference type="HAMAP-Rule" id="MF_00652"/>
    </source>
</evidence>
<feature type="region of interest" description="Disordered" evidence="2">
    <location>
        <begin position="259"/>
        <end position="281"/>
    </location>
</feature>